<gene>
    <name evidence="2" type="ORF">EKPJFOCH_1911</name>
</gene>
<evidence type="ECO:0000313" key="2">
    <source>
        <dbReference type="EMBL" id="GJE55420.1"/>
    </source>
</evidence>
<dbReference type="NCBIfam" id="TIGR00277">
    <property type="entry name" value="HDIG"/>
    <property type="match status" value="1"/>
</dbReference>
<protein>
    <recommendedName>
        <fullName evidence="1">HD-GYP domain-containing protein</fullName>
    </recommendedName>
</protein>
<name>A0ABQ4TJ47_9HYPH</name>
<dbReference type="Proteomes" id="UP001055101">
    <property type="component" value="Unassembled WGS sequence"/>
</dbReference>
<organism evidence="2 3">
    <name type="scientific">Methylobacterium thuringiense</name>
    <dbReference type="NCBI Taxonomy" id="1003091"/>
    <lineage>
        <taxon>Bacteria</taxon>
        <taxon>Pseudomonadati</taxon>
        <taxon>Pseudomonadota</taxon>
        <taxon>Alphaproteobacteria</taxon>
        <taxon>Hyphomicrobiales</taxon>
        <taxon>Methylobacteriaceae</taxon>
        <taxon>Methylobacterium</taxon>
    </lineage>
</organism>
<comment type="caution">
    <text evidence="2">The sequence shown here is derived from an EMBL/GenBank/DDBJ whole genome shotgun (WGS) entry which is preliminary data.</text>
</comment>
<dbReference type="PANTHER" id="PTHR43155:SF2">
    <property type="entry name" value="CYCLIC DI-GMP PHOSPHODIESTERASE PA4108"/>
    <property type="match status" value="1"/>
</dbReference>
<proteinExistence type="predicted"/>
<reference evidence="2" key="1">
    <citation type="journal article" date="2021" name="Front. Microbiol.">
        <title>Comprehensive Comparative Genomics and Phenotyping of Methylobacterium Species.</title>
        <authorList>
            <person name="Alessa O."/>
            <person name="Ogura Y."/>
            <person name="Fujitani Y."/>
            <person name="Takami H."/>
            <person name="Hayashi T."/>
            <person name="Sahin N."/>
            <person name="Tani A."/>
        </authorList>
    </citation>
    <scope>NUCLEOTIDE SEQUENCE</scope>
    <source>
        <strain evidence="2">DSM 23674</strain>
    </source>
</reference>
<dbReference type="CDD" id="cd00077">
    <property type="entry name" value="HDc"/>
    <property type="match status" value="1"/>
</dbReference>
<reference evidence="2" key="2">
    <citation type="submission" date="2021-08" db="EMBL/GenBank/DDBJ databases">
        <authorList>
            <person name="Tani A."/>
            <person name="Ola A."/>
            <person name="Ogura Y."/>
            <person name="Katsura K."/>
            <person name="Hayashi T."/>
        </authorList>
    </citation>
    <scope>NUCLEOTIDE SEQUENCE</scope>
    <source>
        <strain evidence="2">DSM 23674</strain>
    </source>
</reference>
<dbReference type="EMBL" id="BPRA01000008">
    <property type="protein sequence ID" value="GJE55420.1"/>
    <property type="molecule type" value="Genomic_DNA"/>
</dbReference>
<dbReference type="SMART" id="SM00471">
    <property type="entry name" value="HDc"/>
    <property type="match status" value="1"/>
</dbReference>
<accession>A0ABQ4TJ47</accession>
<evidence type="ECO:0000313" key="3">
    <source>
        <dbReference type="Proteomes" id="UP001055101"/>
    </source>
</evidence>
<dbReference type="InterPro" id="IPR037522">
    <property type="entry name" value="HD_GYP_dom"/>
</dbReference>
<sequence length="431" mass="46316">MFRDAAAKLYFKYPILPDDRRIAVFGEQNLDAIADAPFSADENALKTISAHKSATPPWNEGSNMKGTHANRSLMASGNVVVLSDRPDRGRHLAEAVAPVADCRLAGVEEHWADLDATIGIIADVTPTRSETRVCLNRLLGRLQGRRLPAIHLVRSSQAAAVHEAQSLGATACLPATLDPSVVVEALFRQIHPEDTIAELIVRRHVARTGELINSMFHTAETGGIDMEEVERGLDPVMDAVKDGGLTGWLEVVRMHDDITFQHCLLVAGLTAGFARSLRLSGGDSQRMVRAALVHDVGKSRIPAAILNKPGRLDPDERTVMRTHAAIGHEILLASGSCDAITLAVTRHHHEMLDGSGYPDGLSGSAIGDPVRLLTICDIYAALIERRPYKAPMPESEALRVLQSMEGKLEAGLVDAFAKSIVVGLGRPAAAG</sequence>
<dbReference type="SUPFAM" id="SSF109604">
    <property type="entry name" value="HD-domain/PDEase-like"/>
    <property type="match status" value="1"/>
</dbReference>
<dbReference type="Gene3D" id="1.10.3210.10">
    <property type="entry name" value="Hypothetical protein af1432"/>
    <property type="match status" value="1"/>
</dbReference>
<evidence type="ECO:0000259" key="1">
    <source>
        <dbReference type="PROSITE" id="PS51832"/>
    </source>
</evidence>
<dbReference type="PROSITE" id="PS51832">
    <property type="entry name" value="HD_GYP"/>
    <property type="match status" value="1"/>
</dbReference>
<dbReference type="Pfam" id="PF13487">
    <property type="entry name" value="HD_5"/>
    <property type="match status" value="1"/>
</dbReference>
<feature type="domain" description="HD-GYP" evidence="1">
    <location>
        <begin position="237"/>
        <end position="431"/>
    </location>
</feature>
<dbReference type="InterPro" id="IPR006675">
    <property type="entry name" value="HDIG_dom"/>
</dbReference>
<dbReference type="InterPro" id="IPR003607">
    <property type="entry name" value="HD/PDEase_dom"/>
</dbReference>
<dbReference type="PANTHER" id="PTHR43155">
    <property type="entry name" value="CYCLIC DI-GMP PHOSPHODIESTERASE PA4108-RELATED"/>
    <property type="match status" value="1"/>
</dbReference>
<keyword evidence="3" id="KW-1185">Reference proteome</keyword>